<proteinExistence type="predicted"/>
<feature type="transmembrane region" description="Helical" evidence="1">
    <location>
        <begin position="64"/>
        <end position="87"/>
    </location>
</feature>
<keyword evidence="3" id="KW-1185">Reference proteome</keyword>
<keyword evidence="1" id="KW-0472">Membrane</keyword>
<feature type="transmembrane region" description="Helical" evidence="1">
    <location>
        <begin position="30"/>
        <end position="52"/>
    </location>
</feature>
<dbReference type="AlphaFoldDB" id="A0A368YYP9"/>
<name>A0A368YYP9_9HYPH</name>
<organism evidence="2 3">
    <name type="scientific">Phyllobacterium bourgognense</name>
    <dbReference type="NCBI Taxonomy" id="314236"/>
    <lineage>
        <taxon>Bacteria</taxon>
        <taxon>Pseudomonadati</taxon>
        <taxon>Pseudomonadota</taxon>
        <taxon>Alphaproteobacteria</taxon>
        <taxon>Hyphomicrobiales</taxon>
        <taxon>Phyllobacteriaceae</taxon>
        <taxon>Phyllobacterium</taxon>
    </lineage>
</organism>
<gene>
    <name evidence="2" type="ORF">C7476_103172</name>
</gene>
<reference evidence="2 3" key="1">
    <citation type="submission" date="2018-07" db="EMBL/GenBank/DDBJ databases">
        <title>Genomic Encyclopedia of Type Strains, Phase III (KMG-III): the genomes of soil and plant-associated and newly described type strains.</title>
        <authorList>
            <person name="Whitman W."/>
        </authorList>
    </citation>
    <scope>NUCLEOTIDE SEQUENCE [LARGE SCALE GENOMIC DNA]</scope>
    <source>
        <strain evidence="2 3">31-25a</strain>
    </source>
</reference>
<dbReference type="Proteomes" id="UP000253324">
    <property type="component" value="Unassembled WGS sequence"/>
</dbReference>
<dbReference type="RefSeq" id="WP_114429193.1">
    <property type="nucleotide sequence ID" value="NZ_QPJM01000003.1"/>
</dbReference>
<keyword evidence="1" id="KW-0812">Transmembrane</keyword>
<accession>A0A368YYP9</accession>
<evidence type="ECO:0000313" key="2">
    <source>
        <dbReference type="EMBL" id="RCW85330.1"/>
    </source>
</evidence>
<dbReference type="EMBL" id="QPJM01000003">
    <property type="protein sequence ID" value="RCW85330.1"/>
    <property type="molecule type" value="Genomic_DNA"/>
</dbReference>
<evidence type="ECO:0000313" key="3">
    <source>
        <dbReference type="Proteomes" id="UP000253324"/>
    </source>
</evidence>
<protein>
    <submittedName>
        <fullName evidence="2">Uncharacterized protein</fullName>
    </submittedName>
</protein>
<comment type="caution">
    <text evidence="2">The sequence shown here is derived from an EMBL/GenBank/DDBJ whole genome shotgun (WGS) entry which is preliminary data.</text>
</comment>
<dbReference type="OrthoDB" id="8115751at2"/>
<sequence length="97" mass="10489">MTDDDQETARGELKELIAIEKMRNNEIRKYVAAAIDRLSTATAVVGILGPIVSVVTNGASDHTSFFLVSQSVIIVSGGVLSYGLHLYGKTILRRGLR</sequence>
<keyword evidence="1" id="KW-1133">Transmembrane helix</keyword>
<evidence type="ECO:0000256" key="1">
    <source>
        <dbReference type="SAM" id="Phobius"/>
    </source>
</evidence>